<reference evidence="1" key="1">
    <citation type="submission" date="2023-08" db="EMBL/GenBank/DDBJ databases">
        <authorList>
            <person name="Chen Y."/>
            <person name="Shah S."/>
            <person name="Dougan E. K."/>
            <person name="Thang M."/>
            <person name="Chan C."/>
        </authorList>
    </citation>
    <scope>NUCLEOTIDE SEQUENCE</scope>
</reference>
<name>A0AA36J5J4_9DINO</name>
<evidence type="ECO:0000313" key="2">
    <source>
        <dbReference type="Proteomes" id="UP001178507"/>
    </source>
</evidence>
<comment type="caution">
    <text evidence="1">The sequence shown here is derived from an EMBL/GenBank/DDBJ whole genome shotgun (WGS) entry which is preliminary data.</text>
</comment>
<evidence type="ECO:0000313" key="1">
    <source>
        <dbReference type="EMBL" id="CAJ1398908.1"/>
    </source>
</evidence>
<keyword evidence="2" id="KW-1185">Reference proteome</keyword>
<accession>A0AA36J5J4</accession>
<sequence>MPLSVVSLDGATVTSVPDAPRVADLRAAVTKACARDGFDLVFRGQVLEDPDVVLEDEPVFIIWRPRRILTASGQSVALFQEDQLLYRRTFPTLVSACLSPTRAHWLASSSSAISVHDTETGEEVLRVPQRPGQKAIFSRHSHPWGTSFA</sequence>
<proteinExistence type="predicted"/>
<organism evidence="1 2">
    <name type="scientific">Effrenium voratum</name>
    <dbReference type="NCBI Taxonomy" id="2562239"/>
    <lineage>
        <taxon>Eukaryota</taxon>
        <taxon>Sar</taxon>
        <taxon>Alveolata</taxon>
        <taxon>Dinophyceae</taxon>
        <taxon>Suessiales</taxon>
        <taxon>Symbiodiniaceae</taxon>
        <taxon>Effrenium</taxon>
    </lineage>
</organism>
<gene>
    <name evidence="1" type="ORF">EVOR1521_LOCUS22556</name>
</gene>
<dbReference type="Proteomes" id="UP001178507">
    <property type="component" value="Unassembled WGS sequence"/>
</dbReference>
<dbReference type="AlphaFoldDB" id="A0AA36J5J4"/>
<protein>
    <submittedName>
        <fullName evidence="1">Uncharacterized protein</fullName>
    </submittedName>
</protein>
<dbReference type="EMBL" id="CAUJNA010003315">
    <property type="protein sequence ID" value="CAJ1398908.1"/>
    <property type="molecule type" value="Genomic_DNA"/>
</dbReference>